<dbReference type="InterPro" id="IPR001872">
    <property type="entry name" value="Peptidase_A8"/>
</dbReference>
<dbReference type="PROSITE" id="PS00855">
    <property type="entry name" value="SPASE_II"/>
    <property type="match status" value="1"/>
</dbReference>
<evidence type="ECO:0000256" key="3">
    <source>
        <dbReference type="ARBA" id="ARBA00022670"/>
    </source>
</evidence>
<dbReference type="Proteomes" id="UP001144612">
    <property type="component" value="Unassembled WGS sequence"/>
</dbReference>
<evidence type="ECO:0000256" key="11">
    <source>
        <dbReference type="RuleBase" id="RU004181"/>
    </source>
</evidence>
<gene>
    <name evidence="9 12" type="primary">lspA</name>
    <name evidence="12" type="ORF">OW729_13590</name>
</gene>
<organism evidence="12 13">
    <name type="scientific">Clostridium brassicae</name>
    <dbReference type="NCBI Taxonomy" id="2999072"/>
    <lineage>
        <taxon>Bacteria</taxon>
        <taxon>Bacillati</taxon>
        <taxon>Bacillota</taxon>
        <taxon>Clostridia</taxon>
        <taxon>Eubacteriales</taxon>
        <taxon>Clostridiaceae</taxon>
        <taxon>Clostridium</taxon>
    </lineage>
</organism>
<feature type="transmembrane region" description="Helical" evidence="9">
    <location>
        <begin position="120"/>
        <end position="144"/>
    </location>
</feature>
<name>A0ABT4DBU7_9CLOT</name>
<dbReference type="PANTHER" id="PTHR33695">
    <property type="entry name" value="LIPOPROTEIN SIGNAL PEPTIDASE"/>
    <property type="match status" value="1"/>
</dbReference>
<comment type="caution">
    <text evidence="12">The sequence shown here is derived from an EMBL/GenBank/DDBJ whole genome shotgun (WGS) entry which is preliminary data.</text>
</comment>
<keyword evidence="3 9" id="KW-0645">Protease</keyword>
<evidence type="ECO:0000313" key="13">
    <source>
        <dbReference type="Proteomes" id="UP001144612"/>
    </source>
</evidence>
<dbReference type="Pfam" id="PF01252">
    <property type="entry name" value="Peptidase_A8"/>
    <property type="match status" value="1"/>
</dbReference>
<comment type="caution">
    <text evidence="9">Lacks conserved residue(s) required for the propagation of feature annotation.</text>
</comment>
<keyword evidence="6 9" id="KW-0378">Hydrolase</keyword>
<dbReference type="EC" id="3.4.23.36" evidence="9"/>
<feature type="transmembrane region" description="Helical" evidence="9">
    <location>
        <begin position="56"/>
        <end position="75"/>
    </location>
</feature>
<comment type="catalytic activity">
    <reaction evidence="9 10">
        <text>Release of signal peptides from bacterial membrane prolipoproteins. Hydrolyzes -Xaa-Yaa-Zaa-|-(S,diacylglyceryl)Cys-, in which Xaa is hydrophobic (preferably Leu), and Yaa (Ala or Ser) and Zaa (Gly or Ala) have small, neutral side chains.</text>
        <dbReference type="EC" id="3.4.23.36"/>
    </reaction>
</comment>
<comment type="subcellular location">
    <subcellularLocation>
        <location evidence="9">Cell membrane</location>
        <topology evidence="9">Multi-pass membrane protein</topology>
    </subcellularLocation>
</comment>
<evidence type="ECO:0000256" key="7">
    <source>
        <dbReference type="ARBA" id="ARBA00022989"/>
    </source>
</evidence>
<evidence type="ECO:0000256" key="1">
    <source>
        <dbReference type="ARBA" id="ARBA00006139"/>
    </source>
</evidence>
<evidence type="ECO:0000256" key="5">
    <source>
        <dbReference type="ARBA" id="ARBA00022750"/>
    </source>
</evidence>
<feature type="active site" evidence="9">
    <location>
        <position position="110"/>
    </location>
</feature>
<dbReference type="EMBL" id="JAPQFJ010000014">
    <property type="protein sequence ID" value="MCY6959648.1"/>
    <property type="molecule type" value="Genomic_DNA"/>
</dbReference>
<accession>A0ABT4DBU7</accession>
<reference evidence="12" key="1">
    <citation type="submission" date="2022-12" db="EMBL/GenBank/DDBJ databases">
        <title>Clostridium sp. nov., isolated from industrial wastewater.</title>
        <authorList>
            <person name="Jiayan W."/>
        </authorList>
    </citation>
    <scope>NUCLEOTIDE SEQUENCE</scope>
    <source>
        <strain evidence="12">ZC22-4</strain>
    </source>
</reference>
<evidence type="ECO:0000313" key="12">
    <source>
        <dbReference type="EMBL" id="MCY6959648.1"/>
    </source>
</evidence>
<dbReference type="PRINTS" id="PR00781">
    <property type="entry name" value="LIPOSIGPTASE"/>
</dbReference>
<dbReference type="GO" id="GO:0004190">
    <property type="term" value="F:aspartic-type endopeptidase activity"/>
    <property type="evidence" value="ECO:0007669"/>
    <property type="project" value="UniProtKB-EC"/>
</dbReference>
<sequence length="149" mass="16974">MIFLVVILGVFLDRVAKNWALTTLKGGPDIEVIKNFFTFQYLENRGAAFGIFQGKVILLTLVTIIVLLGVVYYLIKNKPKSKLLKISFAFIISGAIGNLYDRIVHNYVIDFIMLHYKEQYYFPTFNVADILVVFGTILLAIYILKEGEV</sequence>
<evidence type="ECO:0000256" key="8">
    <source>
        <dbReference type="ARBA" id="ARBA00023136"/>
    </source>
</evidence>
<protein>
    <recommendedName>
        <fullName evidence="9">Lipoprotein signal peptidase</fullName>
        <ecNumber evidence="9">3.4.23.36</ecNumber>
    </recommendedName>
    <alternativeName>
        <fullName evidence="9">Prolipoprotein signal peptidase</fullName>
    </alternativeName>
    <alternativeName>
        <fullName evidence="9">Signal peptidase II</fullName>
        <shortName evidence="9">SPase II</shortName>
    </alternativeName>
</protein>
<evidence type="ECO:0000256" key="4">
    <source>
        <dbReference type="ARBA" id="ARBA00022692"/>
    </source>
</evidence>
<feature type="active site" evidence="9">
    <location>
        <position position="129"/>
    </location>
</feature>
<evidence type="ECO:0000256" key="6">
    <source>
        <dbReference type="ARBA" id="ARBA00022801"/>
    </source>
</evidence>
<keyword evidence="4 9" id="KW-0812">Transmembrane</keyword>
<dbReference type="HAMAP" id="MF_00161">
    <property type="entry name" value="LspA"/>
    <property type="match status" value="1"/>
</dbReference>
<comment type="similarity">
    <text evidence="1 9 11">Belongs to the peptidase A8 family.</text>
</comment>
<keyword evidence="5 9" id="KW-0064">Aspartyl protease</keyword>
<keyword evidence="7 9" id="KW-1133">Transmembrane helix</keyword>
<dbReference type="NCBIfam" id="TIGR00077">
    <property type="entry name" value="lspA"/>
    <property type="match status" value="1"/>
</dbReference>
<evidence type="ECO:0000256" key="9">
    <source>
        <dbReference type="HAMAP-Rule" id="MF_00161"/>
    </source>
</evidence>
<keyword evidence="2 9" id="KW-1003">Cell membrane</keyword>
<proteinExistence type="inferred from homology"/>
<evidence type="ECO:0000256" key="10">
    <source>
        <dbReference type="RuleBase" id="RU000594"/>
    </source>
</evidence>
<comment type="function">
    <text evidence="9 10">This protein specifically catalyzes the removal of signal peptides from prolipoproteins.</text>
</comment>
<dbReference type="PANTHER" id="PTHR33695:SF1">
    <property type="entry name" value="LIPOPROTEIN SIGNAL PEPTIDASE"/>
    <property type="match status" value="1"/>
</dbReference>
<keyword evidence="13" id="KW-1185">Reference proteome</keyword>
<evidence type="ECO:0000256" key="2">
    <source>
        <dbReference type="ARBA" id="ARBA00022475"/>
    </source>
</evidence>
<comment type="pathway">
    <text evidence="9">Protein modification; lipoprotein biosynthesis (signal peptide cleavage).</text>
</comment>
<keyword evidence="8 9" id="KW-0472">Membrane</keyword>
<dbReference type="RefSeq" id="WP_268062079.1">
    <property type="nucleotide sequence ID" value="NZ_JAPQFJ010000014.1"/>
</dbReference>